<organism evidence="2 3">
    <name type="scientific">Eleginops maclovinus</name>
    <name type="common">Patagonian blennie</name>
    <name type="synonym">Eleginus maclovinus</name>
    <dbReference type="NCBI Taxonomy" id="56733"/>
    <lineage>
        <taxon>Eukaryota</taxon>
        <taxon>Metazoa</taxon>
        <taxon>Chordata</taxon>
        <taxon>Craniata</taxon>
        <taxon>Vertebrata</taxon>
        <taxon>Euteleostomi</taxon>
        <taxon>Actinopterygii</taxon>
        <taxon>Neopterygii</taxon>
        <taxon>Teleostei</taxon>
        <taxon>Neoteleostei</taxon>
        <taxon>Acanthomorphata</taxon>
        <taxon>Eupercaria</taxon>
        <taxon>Perciformes</taxon>
        <taxon>Notothenioidei</taxon>
        <taxon>Eleginopidae</taxon>
        <taxon>Eleginops</taxon>
    </lineage>
</organism>
<keyword evidence="3" id="KW-1185">Reference proteome</keyword>
<dbReference type="EMBL" id="JAUZQC010000026">
    <property type="protein sequence ID" value="KAK5847730.1"/>
    <property type="molecule type" value="Genomic_DNA"/>
</dbReference>
<comment type="caution">
    <text evidence="2">The sequence shown here is derived from an EMBL/GenBank/DDBJ whole genome shotgun (WGS) entry which is preliminary data.</text>
</comment>
<evidence type="ECO:0000313" key="2">
    <source>
        <dbReference type="EMBL" id="KAK5847730.1"/>
    </source>
</evidence>
<sequence length="127" mass="13929">MNPLSLLPHPHSSCVPAKTESTFCRFVSCSCRRLPFCVMSEGITSAPDSPPERTHAADDRRAAALATTHFPSRSQHHSHRQGGEEVSVVMTSSRPQLSLQRCRSHEEEGRGGCWEAECLPSGNYSGH</sequence>
<protein>
    <submittedName>
        <fullName evidence="2">Uncharacterized protein</fullName>
    </submittedName>
</protein>
<accession>A0AAN7WLL0</accession>
<dbReference type="Proteomes" id="UP001346869">
    <property type="component" value="Unassembled WGS sequence"/>
</dbReference>
<dbReference type="AlphaFoldDB" id="A0AAN7WLL0"/>
<evidence type="ECO:0000313" key="3">
    <source>
        <dbReference type="Proteomes" id="UP001346869"/>
    </source>
</evidence>
<gene>
    <name evidence="2" type="ORF">PBY51_016836</name>
</gene>
<proteinExistence type="predicted"/>
<name>A0AAN7WLL0_ELEMC</name>
<reference evidence="2 3" key="2">
    <citation type="journal article" date="2023" name="Mol. Biol. Evol.">
        <title>Genomics of Secondarily Temperate Adaptation in the Only Non-Antarctic Icefish.</title>
        <authorList>
            <person name="Rivera-Colon A.G."/>
            <person name="Rayamajhi N."/>
            <person name="Minhas B.F."/>
            <person name="Madrigal G."/>
            <person name="Bilyk K.T."/>
            <person name="Yoon V."/>
            <person name="Hune M."/>
            <person name="Gregory S."/>
            <person name="Cheng C.H.C."/>
            <person name="Catchen J.M."/>
        </authorList>
    </citation>
    <scope>NUCLEOTIDE SEQUENCE [LARGE SCALE GENOMIC DNA]</scope>
    <source>
        <strain evidence="2">JMC-PN-2008</strain>
    </source>
</reference>
<evidence type="ECO:0000256" key="1">
    <source>
        <dbReference type="SAM" id="MobiDB-lite"/>
    </source>
</evidence>
<reference evidence="2 3" key="1">
    <citation type="journal article" date="2023" name="Genes (Basel)">
        <title>Chromosome-Level Genome Assembly and Circadian Gene Repertoire of the Patagonia Blennie Eleginops maclovinus-The Closest Ancestral Proxy of Antarctic Cryonotothenioids.</title>
        <authorList>
            <person name="Cheng C.C."/>
            <person name="Rivera-Colon A.G."/>
            <person name="Minhas B.F."/>
            <person name="Wilson L."/>
            <person name="Rayamajhi N."/>
            <person name="Vargas-Chacoff L."/>
            <person name="Catchen J.M."/>
        </authorList>
    </citation>
    <scope>NUCLEOTIDE SEQUENCE [LARGE SCALE GENOMIC DNA]</scope>
    <source>
        <strain evidence="2">JMC-PN-2008</strain>
    </source>
</reference>
<feature type="region of interest" description="Disordered" evidence="1">
    <location>
        <begin position="69"/>
        <end position="92"/>
    </location>
</feature>